<evidence type="ECO:0000313" key="6">
    <source>
        <dbReference type="EMBL" id="KAG8467421.1"/>
    </source>
</evidence>
<dbReference type="Gene3D" id="3.40.50.410">
    <property type="entry name" value="von Willebrand factor, type A domain"/>
    <property type="match status" value="1"/>
</dbReference>
<dbReference type="GO" id="GO:0008270">
    <property type="term" value="F:zinc ion binding"/>
    <property type="evidence" value="ECO:0007669"/>
    <property type="project" value="UniProtKB-UniRule"/>
</dbReference>
<evidence type="ECO:0000256" key="1">
    <source>
        <dbReference type="ARBA" id="ARBA00022723"/>
    </source>
</evidence>
<dbReference type="InterPro" id="IPR004595">
    <property type="entry name" value="TFIIH_C1-like_dom"/>
</dbReference>
<dbReference type="EMBL" id="JAGTXO010000006">
    <property type="protein sequence ID" value="KAG8467421.1"/>
    <property type="molecule type" value="Genomic_DNA"/>
</dbReference>
<dbReference type="NCBIfam" id="TIGR00622">
    <property type="entry name" value="ssl1"/>
    <property type="match status" value="1"/>
</dbReference>
<keyword evidence="2 3" id="KW-0862">Zinc</keyword>
<dbReference type="SUPFAM" id="SSF53300">
    <property type="entry name" value="vWA-like"/>
    <property type="match status" value="1"/>
</dbReference>
<dbReference type="SUPFAM" id="SSF57889">
    <property type="entry name" value="Cysteine-rich domain"/>
    <property type="match status" value="1"/>
</dbReference>
<evidence type="ECO:0000256" key="4">
    <source>
        <dbReference type="PIRSR" id="PIRSR015919-1"/>
    </source>
</evidence>
<feature type="domain" description="TFIIH C1-like" evidence="5">
    <location>
        <begin position="358"/>
        <end position="402"/>
    </location>
</feature>
<evidence type="ECO:0000259" key="5">
    <source>
        <dbReference type="SMART" id="SM01047"/>
    </source>
</evidence>
<organism evidence="6 7">
    <name type="scientific">Diacronema lutheri</name>
    <name type="common">Unicellular marine alga</name>
    <name type="synonym">Monochrysis lutheri</name>
    <dbReference type="NCBI Taxonomy" id="2081491"/>
    <lineage>
        <taxon>Eukaryota</taxon>
        <taxon>Haptista</taxon>
        <taxon>Haptophyta</taxon>
        <taxon>Pavlovophyceae</taxon>
        <taxon>Pavlovales</taxon>
        <taxon>Pavlovaceae</taxon>
        <taxon>Diacronema</taxon>
    </lineage>
</organism>
<sequence length="430" mass="45726">MEDDADAYAWERRYERTWEDIAVGEDGVLRVEQPEGADWRLQSSGIDADARRGVIRHVLVLWDVSRSAGAIDGDLKPTRAVATASALIEWVEEFFNKNPISRLGIVLVGKVQDSVSGVVREVQAGAELWSHMSSNPEDHVRKLRAFREHGRCDGSFSLQNALELTCDVLMPMPAYGTREALLLVSSLSSCDPGDAKAAIGKVEEKGIRCSVLALQAETYICRLVAKRTRGAFAVICSFDHLKAELDRQLLAPPIASGGVSTAKCLIQMGLPSRATSKSATLCACHVALTRTGYACPQCGAKHCQLPTSCAVCGLVLVSSQHLARSTRHLFPLPPFVPAATAAAVAAPAADDAEPACAACAACCCALAPHQRRWRCTRCGEAYCEACNAYLHDVLNNCPVCDSTGAMSSAPESGSGGLPANGNASFPLAVS</sequence>
<comment type="similarity">
    <text evidence="3">Belongs to the GTF2H2 family.</text>
</comment>
<proteinExistence type="inferred from homology"/>
<dbReference type="SMART" id="SM01047">
    <property type="entry name" value="C1_4"/>
    <property type="match status" value="1"/>
</dbReference>
<dbReference type="InterPro" id="IPR012170">
    <property type="entry name" value="TFIIH_SSL1/p44"/>
</dbReference>
<keyword evidence="3" id="KW-0539">Nucleus</keyword>
<dbReference type="InterPro" id="IPR007198">
    <property type="entry name" value="Ssl1-like"/>
</dbReference>
<comment type="subcellular location">
    <subcellularLocation>
        <location evidence="3">Nucleus</location>
    </subcellularLocation>
</comment>
<name>A0A8J6CDT2_DIALT</name>
<dbReference type="AlphaFoldDB" id="A0A8J6CDT2"/>
<dbReference type="GO" id="GO:0006351">
    <property type="term" value="P:DNA-templated transcription"/>
    <property type="evidence" value="ECO:0007669"/>
    <property type="project" value="InterPro"/>
</dbReference>
<dbReference type="GO" id="GO:0000439">
    <property type="term" value="C:transcription factor TFIIH core complex"/>
    <property type="evidence" value="ECO:0007669"/>
    <property type="project" value="InterPro"/>
</dbReference>
<dbReference type="InterPro" id="IPR036465">
    <property type="entry name" value="vWFA_dom_sf"/>
</dbReference>
<comment type="caution">
    <text evidence="6">The sequence shown here is derived from an EMBL/GenBank/DDBJ whole genome shotgun (WGS) entry which is preliminary data.</text>
</comment>
<dbReference type="PANTHER" id="PTHR12695:SF2">
    <property type="entry name" value="GENERAL TRANSCRIPTION FACTOR IIH SUBUNIT 2-RELATED"/>
    <property type="match status" value="1"/>
</dbReference>
<dbReference type="OrthoDB" id="284275at2759"/>
<gene>
    <name evidence="6" type="ORF">KFE25_000737</name>
</gene>
<evidence type="ECO:0000313" key="7">
    <source>
        <dbReference type="Proteomes" id="UP000751190"/>
    </source>
</evidence>
<dbReference type="PANTHER" id="PTHR12695">
    <property type="entry name" value="GENERAL TRANSCRIPTION FACTOR IIH SUBUNIT 2"/>
    <property type="match status" value="1"/>
</dbReference>
<dbReference type="GO" id="GO:0006357">
    <property type="term" value="P:regulation of transcription by RNA polymerase II"/>
    <property type="evidence" value="ECO:0007669"/>
    <property type="project" value="TreeGrafter"/>
</dbReference>
<accession>A0A8J6CDT2</accession>
<dbReference type="InterPro" id="IPR013083">
    <property type="entry name" value="Znf_RING/FYVE/PHD"/>
</dbReference>
<keyword evidence="3" id="KW-0804">Transcription</keyword>
<dbReference type="Gene3D" id="3.30.40.10">
    <property type="entry name" value="Zinc/RING finger domain, C3HC4 (zinc finger)"/>
    <property type="match status" value="1"/>
</dbReference>
<dbReference type="Proteomes" id="UP000751190">
    <property type="component" value="Unassembled WGS sequence"/>
</dbReference>
<dbReference type="GO" id="GO:0005675">
    <property type="term" value="C:transcription factor TFIIH holo complex"/>
    <property type="evidence" value="ECO:0007669"/>
    <property type="project" value="UniProtKB-UniRule"/>
</dbReference>
<dbReference type="GO" id="GO:0006289">
    <property type="term" value="P:nucleotide-excision repair"/>
    <property type="evidence" value="ECO:0007669"/>
    <property type="project" value="UniProtKB-UniRule"/>
</dbReference>
<dbReference type="InterPro" id="IPR046349">
    <property type="entry name" value="C1-like_sf"/>
</dbReference>
<keyword evidence="1 3" id="KW-0479">Metal-binding</keyword>
<dbReference type="Pfam" id="PF04056">
    <property type="entry name" value="Ssl1"/>
    <property type="match status" value="1"/>
</dbReference>
<keyword evidence="3" id="KW-0805">Transcription regulation</keyword>
<feature type="zinc finger region" description="C4-type" evidence="4">
    <location>
        <begin position="295"/>
        <end position="312"/>
    </location>
</feature>
<protein>
    <recommendedName>
        <fullName evidence="3">General transcription factor IIH subunit</fullName>
    </recommendedName>
</protein>
<dbReference type="PIRSF" id="PIRSF015919">
    <property type="entry name" value="TFIIH_SSL1"/>
    <property type="match status" value="1"/>
</dbReference>
<evidence type="ECO:0000256" key="3">
    <source>
        <dbReference type="PIRNR" id="PIRNR015919"/>
    </source>
</evidence>
<keyword evidence="7" id="KW-1185">Reference proteome</keyword>
<dbReference type="OMA" id="INWVEVP"/>
<evidence type="ECO:0000256" key="2">
    <source>
        <dbReference type="ARBA" id="ARBA00022833"/>
    </source>
</evidence>
<reference evidence="6" key="1">
    <citation type="submission" date="2021-05" db="EMBL/GenBank/DDBJ databases">
        <title>The genome of the haptophyte Pavlova lutheri (Diacronema luteri, Pavlovales) - a model for lipid biosynthesis in eukaryotic algae.</title>
        <authorList>
            <person name="Hulatt C.J."/>
            <person name="Posewitz M.C."/>
        </authorList>
    </citation>
    <scope>NUCLEOTIDE SEQUENCE</scope>
    <source>
        <strain evidence="6">NIVA-4/92</strain>
    </source>
</reference>